<dbReference type="Pfam" id="PF00483">
    <property type="entry name" value="NTP_transferase"/>
    <property type="match status" value="1"/>
</dbReference>
<organism evidence="9 10">
    <name type="scientific">Rhodoplanes tepidamans</name>
    <name type="common">Rhodoplanes cryptolactis</name>
    <dbReference type="NCBI Taxonomy" id="200616"/>
    <lineage>
        <taxon>Bacteria</taxon>
        <taxon>Pseudomonadati</taxon>
        <taxon>Pseudomonadota</taxon>
        <taxon>Alphaproteobacteria</taxon>
        <taxon>Hyphomicrobiales</taxon>
        <taxon>Nitrobacteraceae</taxon>
        <taxon>Rhodoplanes</taxon>
    </lineage>
</organism>
<dbReference type="PANTHER" id="PTHR43197:SF1">
    <property type="entry name" value="UTP--GLUCOSE-1-PHOSPHATE URIDYLYLTRANSFERASE"/>
    <property type="match status" value="1"/>
</dbReference>
<gene>
    <name evidence="9" type="primary">galU</name>
    <name evidence="9" type="ORF">PQJ73_08110</name>
</gene>
<dbReference type="PANTHER" id="PTHR43197">
    <property type="entry name" value="UTP--GLUCOSE-1-PHOSPHATE URIDYLYLTRANSFERASE"/>
    <property type="match status" value="1"/>
</dbReference>
<protein>
    <recommendedName>
        <fullName evidence="3 7">UTP--glucose-1-phosphate uridylyltransferase</fullName>
        <ecNumber evidence="2 7">2.7.7.9</ecNumber>
    </recommendedName>
    <alternativeName>
        <fullName evidence="7">UDP-glucose pyrophosphorylase</fullName>
    </alternativeName>
</protein>
<accession>A0ABT5J802</accession>
<proteinExistence type="inferred from homology"/>
<sequence>MTKPIRKAILPVAGLGTRFLPATKAMPKEMLPVVDRPLIQHVVDEAREAGIEHIIFVTGRNKAVIEDHFDRQYELEVTLTERRKFADLEHLERDLPIPGQTSFTRQQSPLGLGHAVWCARDIVGDEPFALLLPDVLVQAERGCLAQMMDAYREVGQRGNVIAVEPMPEDKLHMYGVVGAGQSTGKGFAVTEMIEKPARGKAPSNLIITGRYILQPEIFGILENQSWGAGGEIQLTDAMIKLAMSQPFFGVKFEGRAFDCGSKIGFLAANVAYALARDDIAPAFRAELKRLLGE</sequence>
<dbReference type="EMBL" id="JAQQLI010000009">
    <property type="protein sequence ID" value="MDC7785643.1"/>
    <property type="molecule type" value="Genomic_DNA"/>
</dbReference>
<dbReference type="NCBIfam" id="TIGR01099">
    <property type="entry name" value="galU"/>
    <property type="match status" value="1"/>
</dbReference>
<dbReference type="GO" id="GO:0003983">
    <property type="term" value="F:UTP:glucose-1-phosphate uridylyltransferase activity"/>
    <property type="evidence" value="ECO:0007669"/>
    <property type="project" value="UniProtKB-EC"/>
</dbReference>
<dbReference type="EC" id="2.7.7.9" evidence="2 7"/>
<evidence type="ECO:0000256" key="7">
    <source>
        <dbReference type="RuleBase" id="RU361259"/>
    </source>
</evidence>
<comment type="catalytic activity">
    <reaction evidence="6 7">
        <text>alpha-D-glucose 1-phosphate + UTP + H(+) = UDP-alpha-D-glucose + diphosphate</text>
        <dbReference type="Rhea" id="RHEA:19889"/>
        <dbReference type="ChEBI" id="CHEBI:15378"/>
        <dbReference type="ChEBI" id="CHEBI:33019"/>
        <dbReference type="ChEBI" id="CHEBI:46398"/>
        <dbReference type="ChEBI" id="CHEBI:58601"/>
        <dbReference type="ChEBI" id="CHEBI:58885"/>
        <dbReference type="EC" id="2.7.7.9"/>
    </reaction>
</comment>
<dbReference type="CDD" id="cd02541">
    <property type="entry name" value="UGPase_prokaryotic"/>
    <property type="match status" value="1"/>
</dbReference>
<dbReference type="Proteomes" id="UP001165652">
    <property type="component" value="Unassembled WGS sequence"/>
</dbReference>
<reference evidence="9" key="1">
    <citation type="journal article" date="2023" name="Microbiol Resour">
        <title>Genome Sequences of Rhodoplanes serenus and Two Thermotolerant Strains, Rhodoplanes tepidamans and 'Rhodoplanes cryptolactis,' Further Refine the Genus.</title>
        <authorList>
            <person name="Rayyan A.A."/>
            <person name="Kyndt J.A."/>
        </authorList>
    </citation>
    <scope>NUCLEOTIDE SEQUENCE</scope>
    <source>
        <strain evidence="9">DSM 9987</strain>
    </source>
</reference>
<keyword evidence="10" id="KW-1185">Reference proteome</keyword>
<comment type="caution">
    <text evidence="9">The sequence shown here is derived from an EMBL/GenBank/DDBJ whole genome shotgun (WGS) entry which is preliminary data.</text>
</comment>
<dbReference type="SUPFAM" id="SSF53448">
    <property type="entry name" value="Nucleotide-diphospho-sugar transferases"/>
    <property type="match status" value="1"/>
</dbReference>
<evidence type="ECO:0000256" key="6">
    <source>
        <dbReference type="ARBA" id="ARBA00048128"/>
    </source>
</evidence>
<evidence type="ECO:0000256" key="1">
    <source>
        <dbReference type="ARBA" id="ARBA00006890"/>
    </source>
</evidence>
<evidence type="ECO:0000256" key="5">
    <source>
        <dbReference type="ARBA" id="ARBA00022695"/>
    </source>
</evidence>
<feature type="domain" description="Nucleotidyl transferase" evidence="8">
    <location>
        <begin position="7"/>
        <end position="271"/>
    </location>
</feature>
<keyword evidence="4 7" id="KW-0808">Transferase</keyword>
<keyword evidence="5 7" id="KW-0548">Nucleotidyltransferase</keyword>
<evidence type="ECO:0000313" key="9">
    <source>
        <dbReference type="EMBL" id="MDC7785643.1"/>
    </source>
</evidence>
<name>A0ABT5J802_RHOTP</name>
<dbReference type="RefSeq" id="WP_272776490.1">
    <property type="nucleotide sequence ID" value="NZ_JAQQLI010000009.1"/>
</dbReference>
<dbReference type="Gene3D" id="3.90.550.10">
    <property type="entry name" value="Spore Coat Polysaccharide Biosynthesis Protein SpsA, Chain A"/>
    <property type="match status" value="1"/>
</dbReference>
<evidence type="ECO:0000313" key="10">
    <source>
        <dbReference type="Proteomes" id="UP001165652"/>
    </source>
</evidence>
<dbReference type="InterPro" id="IPR005835">
    <property type="entry name" value="NTP_transferase_dom"/>
</dbReference>
<dbReference type="InterPro" id="IPR029044">
    <property type="entry name" value="Nucleotide-diphossugar_trans"/>
</dbReference>
<evidence type="ECO:0000259" key="8">
    <source>
        <dbReference type="Pfam" id="PF00483"/>
    </source>
</evidence>
<evidence type="ECO:0000256" key="2">
    <source>
        <dbReference type="ARBA" id="ARBA00012415"/>
    </source>
</evidence>
<comment type="similarity">
    <text evidence="1 7">Belongs to the UDPGP type 2 family.</text>
</comment>
<reference evidence="9" key="2">
    <citation type="submission" date="2023-02" db="EMBL/GenBank/DDBJ databases">
        <authorList>
            <person name="Rayyan A."/>
            <person name="Meyer T."/>
            <person name="Kyndt J.A."/>
        </authorList>
    </citation>
    <scope>NUCLEOTIDE SEQUENCE</scope>
    <source>
        <strain evidence="9">DSM 9987</strain>
    </source>
</reference>
<dbReference type="InterPro" id="IPR005771">
    <property type="entry name" value="GalU_uridylyltTrfase_bac/arc"/>
</dbReference>
<evidence type="ECO:0000256" key="4">
    <source>
        <dbReference type="ARBA" id="ARBA00022679"/>
    </source>
</evidence>
<evidence type="ECO:0000256" key="3">
    <source>
        <dbReference type="ARBA" id="ARBA00019048"/>
    </source>
</evidence>